<protein>
    <recommendedName>
        <fullName evidence="2">VTT domain-containing protein</fullName>
    </recommendedName>
</protein>
<feature type="transmembrane region" description="Helical" evidence="1">
    <location>
        <begin position="74"/>
        <end position="98"/>
    </location>
</feature>
<feature type="domain" description="VTT" evidence="2">
    <location>
        <begin position="62"/>
        <end position="172"/>
    </location>
</feature>
<dbReference type="Proteomes" id="UP000178603">
    <property type="component" value="Unassembled WGS sequence"/>
</dbReference>
<comment type="caution">
    <text evidence="3">The sequence shown here is derived from an EMBL/GenBank/DDBJ whole genome shotgun (WGS) entry which is preliminary data.</text>
</comment>
<feature type="transmembrane region" description="Helical" evidence="1">
    <location>
        <begin position="161"/>
        <end position="181"/>
    </location>
</feature>
<dbReference type="EMBL" id="MGGW01000014">
    <property type="protein sequence ID" value="OGM54481.1"/>
    <property type="molecule type" value="Genomic_DNA"/>
</dbReference>
<organism evidence="3 4">
    <name type="scientific">Candidatus Woesebacteria bacterium RIFCSPHIGHO2_12_FULL_41_24</name>
    <dbReference type="NCBI Taxonomy" id="1802510"/>
    <lineage>
        <taxon>Bacteria</taxon>
        <taxon>Candidatus Woeseibacteriota</taxon>
    </lineage>
</organism>
<feature type="transmembrane region" description="Helical" evidence="1">
    <location>
        <begin position="133"/>
        <end position="155"/>
    </location>
</feature>
<keyword evidence="1" id="KW-0812">Transmembrane</keyword>
<dbReference type="InterPro" id="IPR032816">
    <property type="entry name" value="VTT_dom"/>
</dbReference>
<evidence type="ECO:0000259" key="2">
    <source>
        <dbReference type="Pfam" id="PF09335"/>
    </source>
</evidence>
<evidence type="ECO:0000313" key="3">
    <source>
        <dbReference type="EMBL" id="OGM54481.1"/>
    </source>
</evidence>
<feature type="transmembrane region" description="Helical" evidence="1">
    <location>
        <begin position="190"/>
        <end position="207"/>
    </location>
</feature>
<keyword evidence="1" id="KW-0472">Membrane</keyword>
<evidence type="ECO:0000313" key="4">
    <source>
        <dbReference type="Proteomes" id="UP000178603"/>
    </source>
</evidence>
<name>A0A1F8AS02_9BACT</name>
<accession>A0A1F8AS02</accession>
<gene>
    <name evidence="3" type="ORF">A3E44_00255</name>
</gene>
<dbReference type="Pfam" id="PF09335">
    <property type="entry name" value="VTT_dom"/>
    <property type="match status" value="1"/>
</dbReference>
<evidence type="ECO:0000256" key="1">
    <source>
        <dbReference type="SAM" id="Phobius"/>
    </source>
</evidence>
<feature type="transmembrane region" description="Helical" evidence="1">
    <location>
        <begin position="6"/>
        <end position="26"/>
    </location>
</feature>
<proteinExistence type="predicted"/>
<feature type="transmembrane region" description="Helical" evidence="1">
    <location>
        <begin position="42"/>
        <end position="62"/>
    </location>
</feature>
<dbReference type="AlphaFoldDB" id="A0A1F8AS02"/>
<sequence length="213" mass="23041">MVQKITGPVLMVGVYFAFVIAGYILYDSGELDGLVVWARQNLVVYFIFLVAVKTMGLIFPPIPGGLVTWGSIVIIGWQMAFAADFIGAMIGAIANYYMGKKWGVTIVKKIFGDTISNKISKLKIRKGREVESVAVFKIAGGGTIVEAISFFAGIIDLNLKQFLAGSAIASLVIGLPTYILTDNLLSSRNIALNLAAIVAGFLVLYKVKGRYFE</sequence>
<keyword evidence="1" id="KW-1133">Transmembrane helix</keyword>
<reference evidence="3 4" key="1">
    <citation type="journal article" date="2016" name="Nat. Commun.">
        <title>Thousands of microbial genomes shed light on interconnected biogeochemical processes in an aquifer system.</title>
        <authorList>
            <person name="Anantharaman K."/>
            <person name="Brown C.T."/>
            <person name="Hug L.A."/>
            <person name="Sharon I."/>
            <person name="Castelle C.J."/>
            <person name="Probst A.J."/>
            <person name="Thomas B.C."/>
            <person name="Singh A."/>
            <person name="Wilkins M.J."/>
            <person name="Karaoz U."/>
            <person name="Brodie E.L."/>
            <person name="Williams K.H."/>
            <person name="Hubbard S.S."/>
            <person name="Banfield J.F."/>
        </authorList>
    </citation>
    <scope>NUCLEOTIDE SEQUENCE [LARGE SCALE GENOMIC DNA]</scope>
</reference>